<evidence type="ECO:0000313" key="11">
    <source>
        <dbReference type="Proteomes" id="UP000176329"/>
    </source>
</evidence>
<evidence type="ECO:0000256" key="7">
    <source>
        <dbReference type="ARBA" id="ARBA00023014"/>
    </source>
</evidence>
<dbReference type="InterPro" id="IPR000192">
    <property type="entry name" value="Aminotrans_V_dom"/>
</dbReference>
<protein>
    <recommendedName>
        <fullName evidence="9">Aminotransferase class V domain-containing protein</fullName>
    </recommendedName>
</protein>
<sequence length="345" mass="37384">MTVQLPDIPKRIVYLDHAATTPTDPRVVEAMLPYFTENFGNPSGLYTISRDANDALTDARAKIATILHCTPAEIIFTGGGTESDNLALFGVARKYGNNPKWGKHIITSQIEHHAVLLPTEVLKKEGFTITETPVNADGEVSVEKIIGAITPQTILISIMYANNEVGTIEPIADIGRALLKWKKENGRGPTEPPFLHTDACQAAGVLSLDVAALHVDLMTLNGSKIYGPKGVGLLYCRRGVQLTAHIVGGGQEARMRSGTENVPAIVGLARALELAQESAAAENARLTELREYFWREIQARVPKLVLNGHPTNRLPNNLNFTILDIEGEAVLLYLDEYGIACSTGS</sequence>
<dbReference type="InterPro" id="IPR016454">
    <property type="entry name" value="Cysteine_dSase"/>
</dbReference>
<evidence type="ECO:0000256" key="6">
    <source>
        <dbReference type="ARBA" id="ARBA00023004"/>
    </source>
</evidence>
<evidence type="ECO:0000256" key="8">
    <source>
        <dbReference type="ARBA" id="ARBA00050776"/>
    </source>
</evidence>
<name>A0A1F6LSE5_9BACT</name>
<dbReference type="GO" id="GO:0051536">
    <property type="term" value="F:iron-sulfur cluster binding"/>
    <property type="evidence" value="ECO:0007669"/>
    <property type="project" value="UniProtKB-KW"/>
</dbReference>
<comment type="caution">
    <text evidence="10">The sequence shown here is derived from an EMBL/GenBank/DDBJ whole genome shotgun (WGS) entry which is preliminary data.</text>
</comment>
<comment type="cofactor">
    <cofactor evidence="1">
        <name>pyridoxal 5'-phosphate</name>
        <dbReference type="ChEBI" id="CHEBI:597326"/>
    </cofactor>
</comment>
<evidence type="ECO:0000256" key="3">
    <source>
        <dbReference type="ARBA" id="ARBA00022679"/>
    </source>
</evidence>
<dbReference type="Pfam" id="PF00266">
    <property type="entry name" value="Aminotran_5"/>
    <property type="match status" value="1"/>
</dbReference>
<accession>A0A1F6LSE5</accession>
<dbReference type="GO" id="GO:0031071">
    <property type="term" value="F:cysteine desulfurase activity"/>
    <property type="evidence" value="ECO:0007669"/>
    <property type="project" value="UniProtKB-EC"/>
</dbReference>
<keyword evidence="6" id="KW-0408">Iron</keyword>
<feature type="non-terminal residue" evidence="10">
    <location>
        <position position="345"/>
    </location>
</feature>
<dbReference type="Gene3D" id="3.90.1150.10">
    <property type="entry name" value="Aspartate Aminotransferase, domain 1"/>
    <property type="match status" value="1"/>
</dbReference>
<proteinExistence type="inferred from homology"/>
<evidence type="ECO:0000256" key="5">
    <source>
        <dbReference type="ARBA" id="ARBA00022898"/>
    </source>
</evidence>
<comment type="similarity">
    <text evidence="2">Belongs to the class-V pyridoxal-phosphate-dependent aminotransferase family. NifS/IscS subfamily.</text>
</comment>
<dbReference type="InterPro" id="IPR015421">
    <property type="entry name" value="PyrdxlP-dep_Trfase_major"/>
</dbReference>
<dbReference type="Gene3D" id="3.40.640.10">
    <property type="entry name" value="Type I PLP-dependent aspartate aminotransferase-like (Major domain)"/>
    <property type="match status" value="1"/>
</dbReference>
<keyword evidence="7" id="KW-0411">Iron-sulfur</keyword>
<dbReference type="InterPro" id="IPR015422">
    <property type="entry name" value="PyrdxlP-dep_Trfase_small"/>
</dbReference>
<evidence type="ECO:0000259" key="9">
    <source>
        <dbReference type="Pfam" id="PF00266"/>
    </source>
</evidence>
<evidence type="ECO:0000256" key="1">
    <source>
        <dbReference type="ARBA" id="ARBA00001933"/>
    </source>
</evidence>
<keyword evidence="3" id="KW-0808">Transferase</keyword>
<dbReference type="AlphaFoldDB" id="A0A1F6LSE5"/>
<dbReference type="GO" id="GO:0046872">
    <property type="term" value="F:metal ion binding"/>
    <property type="evidence" value="ECO:0007669"/>
    <property type="project" value="UniProtKB-KW"/>
</dbReference>
<evidence type="ECO:0000256" key="4">
    <source>
        <dbReference type="ARBA" id="ARBA00022723"/>
    </source>
</evidence>
<feature type="domain" description="Aminotransferase class V" evidence="9">
    <location>
        <begin position="13"/>
        <end position="345"/>
    </location>
</feature>
<dbReference type="SUPFAM" id="SSF53383">
    <property type="entry name" value="PLP-dependent transferases"/>
    <property type="match status" value="1"/>
</dbReference>
<dbReference type="Proteomes" id="UP000176329">
    <property type="component" value="Unassembled WGS sequence"/>
</dbReference>
<dbReference type="PANTHER" id="PTHR11601:SF34">
    <property type="entry name" value="CYSTEINE DESULFURASE"/>
    <property type="match status" value="1"/>
</dbReference>
<evidence type="ECO:0000313" key="10">
    <source>
        <dbReference type="EMBL" id="OGH62244.1"/>
    </source>
</evidence>
<organism evidence="10 11">
    <name type="scientific">Candidatus Magasanikbacteria bacterium RIFCSPHIGHO2_01_FULL_50_8</name>
    <dbReference type="NCBI Taxonomy" id="1798674"/>
    <lineage>
        <taxon>Bacteria</taxon>
        <taxon>Candidatus Magasanikiibacteriota</taxon>
    </lineage>
</organism>
<dbReference type="InterPro" id="IPR015424">
    <property type="entry name" value="PyrdxlP-dep_Trfase"/>
</dbReference>
<keyword evidence="4" id="KW-0479">Metal-binding</keyword>
<gene>
    <name evidence="10" type="ORF">A2848_02120</name>
</gene>
<dbReference type="PANTHER" id="PTHR11601">
    <property type="entry name" value="CYSTEINE DESULFURYLASE FAMILY MEMBER"/>
    <property type="match status" value="1"/>
</dbReference>
<keyword evidence="5" id="KW-0663">Pyridoxal phosphate</keyword>
<evidence type="ECO:0000256" key="2">
    <source>
        <dbReference type="ARBA" id="ARBA00006490"/>
    </source>
</evidence>
<comment type="catalytic activity">
    <reaction evidence="8">
        <text>(sulfur carrier)-H + L-cysteine = (sulfur carrier)-SH + L-alanine</text>
        <dbReference type="Rhea" id="RHEA:43892"/>
        <dbReference type="Rhea" id="RHEA-COMP:14737"/>
        <dbReference type="Rhea" id="RHEA-COMP:14739"/>
        <dbReference type="ChEBI" id="CHEBI:29917"/>
        <dbReference type="ChEBI" id="CHEBI:35235"/>
        <dbReference type="ChEBI" id="CHEBI:57972"/>
        <dbReference type="ChEBI" id="CHEBI:64428"/>
        <dbReference type="EC" id="2.8.1.7"/>
    </reaction>
</comment>
<dbReference type="PIRSF" id="PIRSF005572">
    <property type="entry name" value="NifS"/>
    <property type="match status" value="1"/>
</dbReference>
<dbReference type="EMBL" id="MFPV01000016">
    <property type="protein sequence ID" value="OGH62244.1"/>
    <property type="molecule type" value="Genomic_DNA"/>
</dbReference>
<reference evidence="10 11" key="1">
    <citation type="journal article" date="2016" name="Nat. Commun.">
        <title>Thousands of microbial genomes shed light on interconnected biogeochemical processes in an aquifer system.</title>
        <authorList>
            <person name="Anantharaman K."/>
            <person name="Brown C.T."/>
            <person name="Hug L.A."/>
            <person name="Sharon I."/>
            <person name="Castelle C.J."/>
            <person name="Probst A.J."/>
            <person name="Thomas B.C."/>
            <person name="Singh A."/>
            <person name="Wilkins M.J."/>
            <person name="Karaoz U."/>
            <person name="Brodie E.L."/>
            <person name="Williams K.H."/>
            <person name="Hubbard S.S."/>
            <person name="Banfield J.F."/>
        </authorList>
    </citation>
    <scope>NUCLEOTIDE SEQUENCE [LARGE SCALE GENOMIC DNA]</scope>
</reference>